<evidence type="ECO:0000256" key="8">
    <source>
        <dbReference type="ARBA" id="ARBA00023242"/>
    </source>
</evidence>
<evidence type="ECO:0000256" key="9">
    <source>
        <dbReference type="ARBA" id="ARBA00038064"/>
    </source>
</evidence>
<keyword evidence="4" id="KW-0690">Ribosome biogenesis</keyword>
<evidence type="ECO:0000256" key="5">
    <source>
        <dbReference type="ARBA" id="ARBA00022723"/>
    </source>
</evidence>
<dbReference type="Gene3D" id="3.30.160.60">
    <property type="entry name" value="Classic Zinc Finger"/>
    <property type="match status" value="1"/>
</dbReference>
<dbReference type="InterPro" id="IPR013087">
    <property type="entry name" value="Znf_C2H2_type"/>
</dbReference>
<dbReference type="GO" id="GO:0043023">
    <property type="term" value="F:ribosomal large subunit binding"/>
    <property type="evidence" value="ECO:0007669"/>
    <property type="project" value="EnsemblFungi"/>
</dbReference>
<keyword evidence="3" id="KW-0963">Cytoplasm</keyword>
<dbReference type="InterPro" id="IPR003604">
    <property type="entry name" value="Matrin/U1-like-C_Znf_C2H2"/>
</dbReference>
<dbReference type="GO" id="GO:0008270">
    <property type="term" value="F:zinc ion binding"/>
    <property type="evidence" value="ECO:0007669"/>
    <property type="project" value="UniProtKB-KW"/>
</dbReference>
<dbReference type="EMBL" id="KV454214">
    <property type="protein sequence ID" value="ODQ57197.1"/>
    <property type="molecule type" value="Genomic_DNA"/>
</dbReference>
<evidence type="ECO:0000259" key="10">
    <source>
        <dbReference type="PROSITE" id="PS00028"/>
    </source>
</evidence>
<accession>A0A1E3NX84</accession>
<comment type="similarity">
    <text evidence="9">Belongs to the ZNF593/BUD20 C2H2-type zinc-finger protein family.</text>
</comment>
<evidence type="ECO:0000313" key="11">
    <source>
        <dbReference type="EMBL" id="ODQ57197.1"/>
    </source>
</evidence>
<dbReference type="PANTHER" id="PTHR46095">
    <property type="entry name" value="ZINC FINGER PROTEIN 593"/>
    <property type="match status" value="1"/>
</dbReference>
<dbReference type="RefSeq" id="XP_019036404.1">
    <property type="nucleotide sequence ID" value="XM_019180762.1"/>
</dbReference>
<dbReference type="STRING" id="683960.A0A1E3NX84"/>
<gene>
    <name evidence="11" type="ORF">WICANDRAFT_17855</name>
</gene>
<dbReference type="GO" id="GO:0030687">
    <property type="term" value="C:preribosome, large subunit precursor"/>
    <property type="evidence" value="ECO:0007669"/>
    <property type="project" value="EnsemblFungi"/>
</dbReference>
<evidence type="ECO:0000256" key="2">
    <source>
        <dbReference type="ARBA" id="ARBA00004496"/>
    </source>
</evidence>
<dbReference type="SUPFAM" id="SSF57667">
    <property type="entry name" value="beta-beta-alpha zinc fingers"/>
    <property type="match status" value="1"/>
</dbReference>
<dbReference type="GO" id="GO:0003676">
    <property type="term" value="F:nucleic acid binding"/>
    <property type="evidence" value="ECO:0007669"/>
    <property type="project" value="InterPro"/>
</dbReference>
<dbReference type="Proteomes" id="UP000094112">
    <property type="component" value="Unassembled WGS sequence"/>
</dbReference>
<dbReference type="PROSITE" id="PS00028">
    <property type="entry name" value="ZINC_FINGER_C2H2_1"/>
    <property type="match status" value="1"/>
</dbReference>
<dbReference type="SMART" id="SM00451">
    <property type="entry name" value="ZnF_U1"/>
    <property type="match status" value="1"/>
</dbReference>
<evidence type="ECO:0000313" key="12">
    <source>
        <dbReference type="Proteomes" id="UP000094112"/>
    </source>
</evidence>
<evidence type="ECO:0000256" key="7">
    <source>
        <dbReference type="ARBA" id="ARBA00022833"/>
    </source>
</evidence>
<dbReference type="GO" id="GO:0000055">
    <property type="term" value="P:ribosomal large subunit export from nucleus"/>
    <property type="evidence" value="ECO:0007669"/>
    <property type="project" value="EnsemblFungi"/>
</dbReference>
<dbReference type="PANTHER" id="PTHR46095:SF1">
    <property type="entry name" value="ZINC FINGER PROTEIN 593"/>
    <property type="match status" value="1"/>
</dbReference>
<evidence type="ECO:0000256" key="4">
    <source>
        <dbReference type="ARBA" id="ARBA00022517"/>
    </source>
</evidence>
<keyword evidence="12" id="KW-1185">Reference proteome</keyword>
<evidence type="ECO:0000256" key="3">
    <source>
        <dbReference type="ARBA" id="ARBA00022490"/>
    </source>
</evidence>
<evidence type="ECO:0000256" key="1">
    <source>
        <dbReference type="ARBA" id="ARBA00004123"/>
    </source>
</evidence>
<dbReference type="InterPro" id="IPR022755">
    <property type="entry name" value="Znf_C2H2_jaz"/>
</dbReference>
<protein>
    <recommendedName>
        <fullName evidence="10">C2H2-type domain-containing protein</fullName>
    </recommendedName>
</protein>
<dbReference type="OrthoDB" id="24683at2759"/>
<dbReference type="GO" id="GO:0005737">
    <property type="term" value="C:cytoplasm"/>
    <property type="evidence" value="ECO:0007669"/>
    <property type="project" value="UniProtKB-SubCell"/>
</dbReference>
<feature type="domain" description="C2H2-type" evidence="10">
    <location>
        <begin position="51"/>
        <end position="73"/>
    </location>
</feature>
<dbReference type="GeneID" id="30198008"/>
<dbReference type="GO" id="GO:0005634">
    <property type="term" value="C:nucleus"/>
    <property type="evidence" value="ECO:0007669"/>
    <property type="project" value="UniProtKB-SubCell"/>
</dbReference>
<dbReference type="InterPro" id="IPR051879">
    <property type="entry name" value="C2H2-ZF_Maturation_Protein"/>
</dbReference>
<keyword evidence="5" id="KW-0479">Metal-binding</keyword>
<proteinExistence type="inferred from homology"/>
<evidence type="ECO:0000256" key="6">
    <source>
        <dbReference type="ARBA" id="ARBA00022771"/>
    </source>
</evidence>
<dbReference type="Pfam" id="PF12171">
    <property type="entry name" value="zf-C2H2_jaz"/>
    <property type="match status" value="1"/>
</dbReference>
<feature type="non-terminal residue" evidence="11">
    <location>
        <position position="122"/>
    </location>
</feature>
<dbReference type="FunFam" id="3.30.160.60:FF:000299">
    <property type="entry name" value="Zinc finger protein 593"/>
    <property type="match status" value="1"/>
</dbReference>
<name>A0A1E3NX84_WICAA</name>
<keyword evidence="8" id="KW-0539">Nucleus</keyword>
<keyword evidence="6" id="KW-0863">Zinc-finger</keyword>
<dbReference type="AlphaFoldDB" id="A0A1E3NX84"/>
<organism evidence="11 12">
    <name type="scientific">Wickerhamomyces anomalus (strain ATCC 58044 / CBS 1984 / NCYC 433 / NRRL Y-366-8)</name>
    <name type="common">Yeast</name>
    <name type="synonym">Hansenula anomala</name>
    <dbReference type="NCBI Taxonomy" id="683960"/>
    <lineage>
        <taxon>Eukaryota</taxon>
        <taxon>Fungi</taxon>
        <taxon>Dikarya</taxon>
        <taxon>Ascomycota</taxon>
        <taxon>Saccharomycotina</taxon>
        <taxon>Saccharomycetes</taxon>
        <taxon>Phaffomycetales</taxon>
        <taxon>Wickerhamomycetaceae</taxon>
        <taxon>Wickerhamomyces</taxon>
    </lineage>
</organism>
<keyword evidence="7" id="KW-0862">Zinc</keyword>
<sequence>MGRYSVKRYKTKRRTRDLDLIYNDLATPESILKLKDAPLDETKPGMGQFYCIHCAKYYENDQAIQAHYKSKIHKRRVKELKARPYTNLESEAASGTNLQSFLQSVEKHKARMAMEEQHKDEI</sequence>
<dbReference type="InterPro" id="IPR036236">
    <property type="entry name" value="Znf_C2H2_sf"/>
</dbReference>
<reference evidence="11 12" key="1">
    <citation type="journal article" date="2016" name="Proc. Natl. Acad. Sci. U.S.A.">
        <title>Comparative genomics of biotechnologically important yeasts.</title>
        <authorList>
            <person name="Riley R."/>
            <person name="Haridas S."/>
            <person name="Wolfe K.H."/>
            <person name="Lopes M.R."/>
            <person name="Hittinger C.T."/>
            <person name="Goeker M."/>
            <person name="Salamov A.A."/>
            <person name="Wisecaver J.H."/>
            <person name="Long T.M."/>
            <person name="Calvey C.H."/>
            <person name="Aerts A.L."/>
            <person name="Barry K.W."/>
            <person name="Choi C."/>
            <person name="Clum A."/>
            <person name="Coughlan A.Y."/>
            <person name="Deshpande S."/>
            <person name="Douglass A.P."/>
            <person name="Hanson S.J."/>
            <person name="Klenk H.-P."/>
            <person name="LaButti K.M."/>
            <person name="Lapidus A."/>
            <person name="Lindquist E.A."/>
            <person name="Lipzen A.M."/>
            <person name="Meier-Kolthoff J.P."/>
            <person name="Ohm R.A."/>
            <person name="Otillar R.P."/>
            <person name="Pangilinan J.L."/>
            <person name="Peng Y."/>
            <person name="Rokas A."/>
            <person name="Rosa C.A."/>
            <person name="Scheuner C."/>
            <person name="Sibirny A.A."/>
            <person name="Slot J.C."/>
            <person name="Stielow J.B."/>
            <person name="Sun H."/>
            <person name="Kurtzman C.P."/>
            <person name="Blackwell M."/>
            <person name="Grigoriev I.V."/>
            <person name="Jeffries T.W."/>
        </authorList>
    </citation>
    <scope>NUCLEOTIDE SEQUENCE [LARGE SCALE GENOMIC DNA]</scope>
    <source>
        <strain evidence="12">ATCC 58044 / CBS 1984 / NCYC 433 / NRRL Y-366-8</strain>
    </source>
</reference>
<comment type="subcellular location">
    <subcellularLocation>
        <location evidence="2">Cytoplasm</location>
    </subcellularLocation>
    <subcellularLocation>
        <location evidence="1">Nucleus</location>
    </subcellularLocation>
</comment>